<sequence length="269" mass="29657">MVGKVNVQRLGNGSVSGSFRAAASEYAKSFTRAAEKGRQDWACRAEPCLVDRPTASLVPILECRCSIVRGMHESRSRSVLRPAQDEATRAEKKVWKKFEDGGTPYPRPRPWNLYAKPEVAIVTVAQRAICRIRHPRQGFLQANLGTQYAKGGRMNGADKEWSTSRVFQGVLKEWEALPHSTAVDGSYLPFSLAHMKLTDIICTVPVSYESSEFPSNGLGSLVSYSTETILGGWRRQLASLNALPIGRPAGNSSLGSPRTKQDRGEKHRV</sequence>
<organism evidence="2 3">
    <name type="scientific">Aspergillus niger ATCC 13496</name>
    <dbReference type="NCBI Taxonomy" id="1353008"/>
    <lineage>
        <taxon>Eukaryota</taxon>
        <taxon>Fungi</taxon>
        <taxon>Dikarya</taxon>
        <taxon>Ascomycota</taxon>
        <taxon>Pezizomycotina</taxon>
        <taxon>Eurotiomycetes</taxon>
        <taxon>Eurotiomycetidae</taxon>
        <taxon>Eurotiales</taxon>
        <taxon>Aspergillaceae</taxon>
        <taxon>Aspergillus</taxon>
        <taxon>Aspergillus subgen. Circumdati</taxon>
    </lineage>
</organism>
<dbReference type="Proteomes" id="UP000253845">
    <property type="component" value="Unassembled WGS sequence"/>
</dbReference>
<feature type="region of interest" description="Disordered" evidence="1">
    <location>
        <begin position="248"/>
        <end position="269"/>
    </location>
</feature>
<gene>
    <name evidence="2" type="ORF">M747DRAFT_313069</name>
</gene>
<feature type="compositionally biased region" description="Basic and acidic residues" evidence="1">
    <location>
        <begin position="259"/>
        <end position="269"/>
    </location>
</feature>
<protein>
    <submittedName>
        <fullName evidence="2">Uncharacterized protein</fullName>
    </submittedName>
</protein>
<evidence type="ECO:0000313" key="3">
    <source>
        <dbReference type="Proteomes" id="UP000253845"/>
    </source>
</evidence>
<dbReference type="VEuPathDB" id="FungiDB:M747DRAFT_313069"/>
<name>A0A370C9X8_ASPNG</name>
<evidence type="ECO:0000313" key="2">
    <source>
        <dbReference type="EMBL" id="RDH23020.1"/>
    </source>
</evidence>
<proteinExistence type="predicted"/>
<dbReference type="AlphaFoldDB" id="A0A370C9X8"/>
<evidence type="ECO:0000256" key="1">
    <source>
        <dbReference type="SAM" id="MobiDB-lite"/>
    </source>
</evidence>
<dbReference type="EMBL" id="KZ851905">
    <property type="protein sequence ID" value="RDH23020.1"/>
    <property type="molecule type" value="Genomic_DNA"/>
</dbReference>
<accession>A0A370C9X8</accession>
<reference evidence="2 3" key="1">
    <citation type="submission" date="2018-07" db="EMBL/GenBank/DDBJ databases">
        <title>Section-level genome sequencing of Aspergillus section Nigri to investigate inter- and intra-species variation.</title>
        <authorList>
            <consortium name="DOE Joint Genome Institute"/>
            <person name="Vesth T.C."/>
            <person name="Nybo J.L."/>
            <person name="Theobald S."/>
            <person name="Frisvad J.C."/>
            <person name="Larsen T.O."/>
            <person name="Nielsen K.F."/>
            <person name="Hoof J.B."/>
            <person name="Brandl J."/>
            <person name="Salamov A."/>
            <person name="Riley R."/>
            <person name="Gladden J.M."/>
            <person name="Phatale P."/>
            <person name="Nielsen M.T."/>
            <person name="Lyhne E.K."/>
            <person name="Kogle M.E."/>
            <person name="Strasser K."/>
            <person name="McDonnell E."/>
            <person name="Barry K."/>
            <person name="Clum A."/>
            <person name="Chen C."/>
            <person name="Nolan M."/>
            <person name="Sandor L."/>
            <person name="Kuo A."/>
            <person name="Lipzen A."/>
            <person name="Hainaut M."/>
            <person name="Drula E."/>
            <person name="Tsang A."/>
            <person name="Magnuson J.K."/>
            <person name="Henrissat B."/>
            <person name="Wiebenga A."/>
            <person name="Simmons B.A."/>
            <person name="Makela M.R."/>
            <person name="De vries R.P."/>
            <person name="Grigoriev I.V."/>
            <person name="Mortensen U.H."/>
            <person name="Baker S.E."/>
            <person name="Andersen M.R."/>
        </authorList>
    </citation>
    <scope>NUCLEOTIDE SEQUENCE [LARGE SCALE GENOMIC DNA]</scope>
    <source>
        <strain evidence="2 3">ATCC 13496</strain>
    </source>
</reference>